<dbReference type="EMBL" id="JAVRJZ010000008">
    <property type="protein sequence ID" value="KAK2719461.1"/>
    <property type="molecule type" value="Genomic_DNA"/>
</dbReference>
<keyword evidence="8" id="KW-0256">Endoplasmic reticulum</keyword>
<evidence type="ECO:0000256" key="16">
    <source>
        <dbReference type="ARBA" id="ARBA00048647"/>
    </source>
</evidence>
<evidence type="ECO:0000256" key="5">
    <source>
        <dbReference type="ARBA" id="ARBA00021745"/>
    </source>
</evidence>
<evidence type="ECO:0000256" key="12">
    <source>
        <dbReference type="ARBA" id="ARBA00023253"/>
    </source>
</evidence>
<name>A0AA88I6Y0_ARTSF</name>
<accession>A0AA88I6Y0</accession>
<evidence type="ECO:0000256" key="9">
    <source>
        <dbReference type="ARBA" id="ARBA00022976"/>
    </source>
</evidence>
<evidence type="ECO:0000256" key="10">
    <source>
        <dbReference type="ARBA" id="ARBA00023157"/>
    </source>
</evidence>
<dbReference type="AlphaFoldDB" id="A0AA88I6Y0"/>
<dbReference type="Gene3D" id="3.40.50.11350">
    <property type="match status" value="1"/>
</dbReference>
<dbReference type="GO" id="GO:0006004">
    <property type="term" value="P:fucose metabolic process"/>
    <property type="evidence" value="ECO:0007669"/>
    <property type="project" value="UniProtKB-KW"/>
</dbReference>
<organism evidence="18 19">
    <name type="scientific">Artemia franciscana</name>
    <name type="common">Brine shrimp</name>
    <name type="synonym">Artemia sanfranciscana</name>
    <dbReference type="NCBI Taxonomy" id="6661"/>
    <lineage>
        <taxon>Eukaryota</taxon>
        <taxon>Metazoa</taxon>
        <taxon>Ecdysozoa</taxon>
        <taxon>Arthropoda</taxon>
        <taxon>Crustacea</taxon>
        <taxon>Branchiopoda</taxon>
        <taxon>Anostraca</taxon>
        <taxon>Artemiidae</taxon>
        <taxon>Artemia</taxon>
    </lineage>
</organism>
<dbReference type="Proteomes" id="UP001187531">
    <property type="component" value="Unassembled WGS sequence"/>
</dbReference>
<reference evidence="18" key="1">
    <citation type="submission" date="2023-07" db="EMBL/GenBank/DDBJ databases">
        <title>Chromosome-level genome assembly of Artemia franciscana.</title>
        <authorList>
            <person name="Jo E."/>
        </authorList>
    </citation>
    <scope>NUCLEOTIDE SEQUENCE</scope>
    <source>
        <tissue evidence="18">Whole body</tissue>
    </source>
</reference>
<keyword evidence="17" id="KW-0732">Signal</keyword>
<sequence length="402" mass="46284">KQQFYLKRENGEKMNWKIIFCFTLLSMLETSSSSKIYNVDPSGYVLYCPCMGRFGNQADHFLGSLAFAKALDRTLALPPWVEYRYGEPKSVQVPFTTYFKIEPLESFHKVMPMEDFMEQIAPTVWPPGNRTVFCYMPRGNPDSESCNAKEGNPFGPFWDTFDVDFNRSVFYGPLNYDVIHHNMGDAWRDKYSSEDYPVLAFTGAPASFPVQEENRRLHRYLEWSDDIDQRAEEFIRNALPKGAFIGIHLRNGPDWERACEHIDSTPSLFAAAQCLGYRNEYGRATQEMCLPSRETILQQTRKAIKDYSAKSIFVASDSDHMIDELKKEFKRMNVSVHRMPNPVPQVDLAILGRSNYFIANCISSFSAFAKRERDIKGIPSGFWAFPQKPQNIQNSSSRSDEL</sequence>
<proteinExistence type="inferred from homology"/>
<dbReference type="GO" id="GO:0005783">
    <property type="term" value="C:endoplasmic reticulum"/>
    <property type="evidence" value="ECO:0007669"/>
    <property type="project" value="UniProtKB-SubCell"/>
</dbReference>
<comment type="catalytic activity">
    <reaction evidence="16">
        <text>L-seryl-[protein] + GDP-beta-L-fucose = 3-O-(alpha-L-fucosyl)-L-seryl-[protein] + GDP + H(+)</text>
        <dbReference type="Rhea" id="RHEA:63644"/>
        <dbReference type="Rhea" id="RHEA-COMP:9863"/>
        <dbReference type="Rhea" id="RHEA-COMP:17914"/>
        <dbReference type="ChEBI" id="CHEBI:15378"/>
        <dbReference type="ChEBI" id="CHEBI:29999"/>
        <dbReference type="ChEBI" id="CHEBI:57273"/>
        <dbReference type="ChEBI" id="CHEBI:58189"/>
        <dbReference type="ChEBI" id="CHEBI:189632"/>
        <dbReference type="EC" id="2.4.1.221"/>
    </reaction>
    <physiologicalReaction direction="left-to-right" evidence="16">
        <dbReference type="Rhea" id="RHEA:63645"/>
    </physiologicalReaction>
</comment>
<feature type="non-terminal residue" evidence="18">
    <location>
        <position position="1"/>
    </location>
</feature>
<feature type="signal peptide" evidence="17">
    <location>
        <begin position="1"/>
        <end position="33"/>
    </location>
</feature>
<comment type="catalytic activity">
    <reaction evidence="15">
        <text>L-threonyl-[protein] + GDP-beta-L-fucose = 3-O-(alpha-L-fucosyl)-L-threonyl-[protein] + GDP + H(+)</text>
        <dbReference type="Rhea" id="RHEA:70491"/>
        <dbReference type="Rhea" id="RHEA-COMP:11060"/>
        <dbReference type="Rhea" id="RHEA-COMP:17915"/>
        <dbReference type="ChEBI" id="CHEBI:15378"/>
        <dbReference type="ChEBI" id="CHEBI:30013"/>
        <dbReference type="ChEBI" id="CHEBI:57273"/>
        <dbReference type="ChEBI" id="CHEBI:58189"/>
        <dbReference type="ChEBI" id="CHEBI:189631"/>
        <dbReference type="EC" id="2.4.1.221"/>
    </reaction>
    <physiologicalReaction direction="left-to-right" evidence="15">
        <dbReference type="Rhea" id="RHEA:70492"/>
    </physiologicalReaction>
</comment>
<evidence type="ECO:0000313" key="18">
    <source>
        <dbReference type="EMBL" id="KAK2719461.1"/>
    </source>
</evidence>
<comment type="caution">
    <text evidence="18">The sequence shown here is derived from an EMBL/GenBank/DDBJ whole genome shotgun (WGS) entry which is preliminary data.</text>
</comment>
<dbReference type="GO" id="GO:0007219">
    <property type="term" value="P:Notch signaling pathway"/>
    <property type="evidence" value="ECO:0007669"/>
    <property type="project" value="UniProtKB-KW"/>
</dbReference>
<dbReference type="InterPro" id="IPR019378">
    <property type="entry name" value="GDP-Fuc_O-FucTrfase"/>
</dbReference>
<keyword evidence="13" id="KW-0119">Carbohydrate metabolism</keyword>
<evidence type="ECO:0000256" key="17">
    <source>
        <dbReference type="SAM" id="SignalP"/>
    </source>
</evidence>
<comment type="subcellular location">
    <subcellularLocation>
        <location evidence="1">Endoplasmic reticulum</location>
    </subcellularLocation>
</comment>
<evidence type="ECO:0000256" key="2">
    <source>
        <dbReference type="ARBA" id="ARBA00004922"/>
    </source>
</evidence>
<gene>
    <name evidence="18" type="ORF">QYM36_005074</name>
</gene>
<comment type="similarity">
    <text evidence="3">Belongs to the glycosyltransferase 65 family.</text>
</comment>
<evidence type="ECO:0000256" key="7">
    <source>
        <dbReference type="ARBA" id="ARBA00022679"/>
    </source>
</evidence>
<evidence type="ECO:0000313" key="19">
    <source>
        <dbReference type="Proteomes" id="UP001187531"/>
    </source>
</evidence>
<keyword evidence="6" id="KW-0328">Glycosyltransferase</keyword>
<keyword evidence="9" id="KW-0914">Notch signaling pathway</keyword>
<dbReference type="EC" id="2.4.1.221" evidence="4"/>
<dbReference type="GO" id="GO:0046922">
    <property type="term" value="F:peptide-O-fucosyltransferase activity"/>
    <property type="evidence" value="ECO:0007669"/>
    <property type="project" value="UniProtKB-EC"/>
</dbReference>
<evidence type="ECO:0000256" key="3">
    <source>
        <dbReference type="ARBA" id="ARBA00010626"/>
    </source>
</evidence>
<evidence type="ECO:0000256" key="4">
    <source>
        <dbReference type="ARBA" id="ARBA00012196"/>
    </source>
</evidence>
<dbReference type="InterPro" id="IPR039922">
    <property type="entry name" value="POFUT1"/>
</dbReference>
<evidence type="ECO:0000256" key="15">
    <source>
        <dbReference type="ARBA" id="ARBA00047273"/>
    </source>
</evidence>
<dbReference type="PANTHER" id="PTHR21420">
    <property type="entry name" value="GDP-FUCOSE PROTEIN O-FUCOSYLTRANSFERASE 1"/>
    <property type="match status" value="1"/>
</dbReference>
<keyword evidence="7" id="KW-0808">Transferase</keyword>
<dbReference type="Gene3D" id="3.40.50.11340">
    <property type="match status" value="1"/>
</dbReference>
<evidence type="ECO:0000256" key="6">
    <source>
        <dbReference type="ARBA" id="ARBA00022676"/>
    </source>
</evidence>
<keyword evidence="10" id="KW-1015">Disulfide bond</keyword>
<dbReference type="CDD" id="cd11302">
    <property type="entry name" value="O-FucT-1"/>
    <property type="match status" value="1"/>
</dbReference>
<feature type="chain" id="PRO_5041636297" description="GDP-fucose protein O-fucosyltransferase 1" evidence="17">
    <location>
        <begin position="34"/>
        <end position="402"/>
    </location>
</feature>
<evidence type="ECO:0000256" key="1">
    <source>
        <dbReference type="ARBA" id="ARBA00004240"/>
    </source>
</evidence>
<keyword evidence="12" id="KW-0294">Fucose metabolism</keyword>
<evidence type="ECO:0000256" key="11">
    <source>
        <dbReference type="ARBA" id="ARBA00023180"/>
    </source>
</evidence>
<keyword evidence="11" id="KW-0325">Glycoprotein</keyword>
<evidence type="ECO:0000256" key="13">
    <source>
        <dbReference type="ARBA" id="ARBA00023277"/>
    </source>
</evidence>
<dbReference type="Pfam" id="PF10250">
    <property type="entry name" value="O-FucT"/>
    <property type="match status" value="1"/>
</dbReference>
<evidence type="ECO:0000256" key="8">
    <source>
        <dbReference type="ARBA" id="ARBA00022824"/>
    </source>
</evidence>
<protein>
    <recommendedName>
        <fullName evidence="5">GDP-fucose protein O-fucosyltransferase 1</fullName>
        <ecNumber evidence="4">2.4.1.221</ecNumber>
    </recommendedName>
    <alternativeName>
        <fullName evidence="14">Peptide-O-fucosyltransferase 1</fullName>
    </alternativeName>
</protein>
<evidence type="ECO:0000256" key="14">
    <source>
        <dbReference type="ARBA" id="ARBA00033080"/>
    </source>
</evidence>
<dbReference type="PANTHER" id="PTHR21420:SF10">
    <property type="entry name" value="GDP-FUCOSE PROTEIN O-FUCOSYLTRANSFERASE 1"/>
    <property type="match status" value="1"/>
</dbReference>
<keyword evidence="19" id="KW-1185">Reference proteome</keyword>
<comment type="pathway">
    <text evidence="2">Protein modification; protein glycosylation.</text>
</comment>